<evidence type="ECO:0000256" key="7">
    <source>
        <dbReference type="ARBA" id="ARBA00022833"/>
    </source>
</evidence>
<keyword evidence="10 11" id="KW-0472">Membrane</keyword>
<dbReference type="SUPFAM" id="SSF144083">
    <property type="entry name" value="Magnesium transport protein CorA, transmembrane region"/>
    <property type="match status" value="1"/>
</dbReference>
<evidence type="ECO:0000256" key="2">
    <source>
        <dbReference type="ARBA" id="ARBA00009765"/>
    </source>
</evidence>
<dbReference type="Pfam" id="PF01544">
    <property type="entry name" value="CorA"/>
    <property type="match status" value="1"/>
</dbReference>
<accession>A0ABY3XJJ2</accession>
<dbReference type="InterPro" id="IPR045861">
    <property type="entry name" value="CorA_cytoplasmic_dom"/>
</dbReference>
<evidence type="ECO:0000256" key="6">
    <source>
        <dbReference type="ARBA" id="ARBA00022692"/>
    </source>
</evidence>
<protein>
    <submittedName>
        <fullName evidence="12">Transporter</fullName>
    </submittedName>
</protein>
<comment type="subcellular location">
    <subcellularLocation>
        <location evidence="1">Cell membrane</location>
        <topology evidence="1">Multi-pass membrane protein</topology>
    </subcellularLocation>
</comment>
<dbReference type="Gene3D" id="3.30.460.20">
    <property type="entry name" value="CorA soluble domain-like"/>
    <property type="match status" value="1"/>
</dbReference>
<dbReference type="CDD" id="cd12834">
    <property type="entry name" value="ZntB_u1"/>
    <property type="match status" value="1"/>
</dbReference>
<dbReference type="RefSeq" id="WP_057942896.1">
    <property type="nucleotide sequence ID" value="NZ_CP011131.1"/>
</dbReference>
<evidence type="ECO:0000256" key="3">
    <source>
        <dbReference type="ARBA" id="ARBA00022448"/>
    </source>
</evidence>
<evidence type="ECO:0000256" key="10">
    <source>
        <dbReference type="ARBA" id="ARBA00023136"/>
    </source>
</evidence>
<dbReference type="PANTHER" id="PTHR46494">
    <property type="entry name" value="CORA FAMILY METAL ION TRANSPORTER (EUROFUNG)"/>
    <property type="match status" value="1"/>
</dbReference>
<keyword evidence="7" id="KW-0862">Zinc</keyword>
<evidence type="ECO:0000313" key="12">
    <source>
        <dbReference type="EMBL" id="UNP31791.1"/>
    </source>
</evidence>
<evidence type="ECO:0000256" key="4">
    <source>
        <dbReference type="ARBA" id="ARBA00022475"/>
    </source>
</evidence>
<keyword evidence="8 11" id="KW-1133">Transmembrane helix</keyword>
<sequence>MRITDASYGSNEDGLIWGYRFEPEQPAQSIDTNAVAQFLAAPAEEGGGGFLWLHFSLSNTGSERYLRRALELPDAFYDSLRSEVGSTRLELDDGALIAVIHDVLFDSSFDASEVGTTSLCIGPRLLVSARLRPLRSVDQLRAAVRSGQSFRSPVELLAHLLRDQASVLGDILRKSTQQVDRIEDRLLANRISTDRTQLGALRRSLVRLQRLLAPEPTALFRLLNRPPDWISHDDIQDLQQAAEEFSTAIGDSAALVERVKLIQEELAALVNEQTGRTLFVLTVVTVLALPINLIAGLFGMNVGGMPLAESRHGFWTVVVALFVLTAILAYAAFGRRRD</sequence>
<comment type="similarity">
    <text evidence="2">Belongs to the CorA metal ion transporter (MIT) (TC 1.A.35) family.</text>
</comment>
<dbReference type="EMBL" id="CP093547">
    <property type="protein sequence ID" value="UNP31791.1"/>
    <property type="molecule type" value="Genomic_DNA"/>
</dbReference>
<evidence type="ECO:0000256" key="1">
    <source>
        <dbReference type="ARBA" id="ARBA00004651"/>
    </source>
</evidence>
<feature type="transmembrane region" description="Helical" evidence="11">
    <location>
        <begin position="312"/>
        <end position="333"/>
    </location>
</feature>
<dbReference type="SUPFAM" id="SSF143865">
    <property type="entry name" value="CorA soluble domain-like"/>
    <property type="match status" value="1"/>
</dbReference>
<evidence type="ECO:0000256" key="9">
    <source>
        <dbReference type="ARBA" id="ARBA00023065"/>
    </source>
</evidence>
<keyword evidence="9" id="KW-0406">Ion transport</keyword>
<dbReference type="InterPro" id="IPR002523">
    <property type="entry name" value="MgTranspt_CorA/ZnTranspt_ZntB"/>
</dbReference>
<dbReference type="Proteomes" id="UP000829194">
    <property type="component" value="Chromosome"/>
</dbReference>
<dbReference type="Gene3D" id="1.20.58.340">
    <property type="entry name" value="Magnesium transport protein CorA, transmembrane region"/>
    <property type="match status" value="2"/>
</dbReference>
<feature type="transmembrane region" description="Helical" evidence="11">
    <location>
        <begin position="278"/>
        <end position="300"/>
    </location>
</feature>
<evidence type="ECO:0000313" key="13">
    <source>
        <dbReference type="Proteomes" id="UP000829194"/>
    </source>
</evidence>
<dbReference type="InterPro" id="IPR045863">
    <property type="entry name" value="CorA_TM1_TM2"/>
</dbReference>
<gene>
    <name evidence="12" type="ORF">MOV92_11305</name>
</gene>
<keyword evidence="3" id="KW-0813">Transport</keyword>
<evidence type="ECO:0000256" key="8">
    <source>
        <dbReference type="ARBA" id="ARBA00022989"/>
    </source>
</evidence>
<keyword evidence="13" id="KW-1185">Reference proteome</keyword>
<keyword evidence="6 11" id="KW-0812">Transmembrane</keyword>
<evidence type="ECO:0000256" key="5">
    <source>
        <dbReference type="ARBA" id="ARBA00022519"/>
    </source>
</evidence>
<keyword evidence="4" id="KW-1003">Cell membrane</keyword>
<organism evidence="12 13">
    <name type="scientific">Lysobacter gummosus</name>
    <dbReference type="NCBI Taxonomy" id="262324"/>
    <lineage>
        <taxon>Bacteria</taxon>
        <taxon>Pseudomonadati</taxon>
        <taxon>Pseudomonadota</taxon>
        <taxon>Gammaproteobacteria</taxon>
        <taxon>Lysobacterales</taxon>
        <taxon>Lysobacteraceae</taxon>
        <taxon>Lysobacter</taxon>
    </lineage>
</organism>
<keyword evidence="5" id="KW-0997">Cell inner membrane</keyword>
<proteinExistence type="inferred from homology"/>
<name>A0ABY3XJJ2_9GAMM</name>
<dbReference type="PANTHER" id="PTHR46494:SF3">
    <property type="entry name" value="ZINC TRANSPORT PROTEIN ZNTB"/>
    <property type="match status" value="1"/>
</dbReference>
<reference evidence="12 13" key="1">
    <citation type="submission" date="2022-03" db="EMBL/GenBank/DDBJ databases">
        <title>Complete genome sequence of Lysobacter capsici VKM B-2533 and Lysobacter gummosus 10.1.1, promising sources of lytic agents.</title>
        <authorList>
            <person name="Tarlachkov S.V."/>
            <person name="Kudryakova I.V."/>
            <person name="Afoshin A.S."/>
            <person name="Leontyevskaya E.A."/>
            <person name="Leontyevskaya N.V."/>
        </authorList>
    </citation>
    <scope>NUCLEOTIDE SEQUENCE [LARGE SCALE GENOMIC DNA]</scope>
    <source>
        <strain evidence="12 13">10.1.1</strain>
    </source>
</reference>
<evidence type="ECO:0000256" key="11">
    <source>
        <dbReference type="SAM" id="Phobius"/>
    </source>
</evidence>